<keyword evidence="4" id="KW-1185">Reference proteome</keyword>
<dbReference type="EMBL" id="PDJE01000001">
    <property type="protein sequence ID" value="PFG29807.1"/>
    <property type="molecule type" value="Genomic_DNA"/>
</dbReference>
<dbReference type="SUPFAM" id="SSF47598">
    <property type="entry name" value="Ribbon-helix-helix"/>
    <property type="match status" value="1"/>
</dbReference>
<sequence length="91" mass="9749">MAATERLEFRVSAQVKATIQRAADLVGEPVTAFARSAAEARADRVLREHDMVTVVPDAFFDDLMAALDAPAIANPALVEAGQRLRASVTRA</sequence>
<evidence type="ECO:0000313" key="3">
    <source>
        <dbReference type="EMBL" id="PFG29807.1"/>
    </source>
</evidence>
<dbReference type="InterPro" id="IPR014795">
    <property type="entry name" value="TacA_1-like"/>
</dbReference>
<evidence type="ECO:0000313" key="4">
    <source>
        <dbReference type="Proteomes" id="UP000221369"/>
    </source>
</evidence>
<organism evidence="3 4">
    <name type="scientific">Paramicrobacterium agarici</name>
    <dbReference type="NCBI Taxonomy" id="630514"/>
    <lineage>
        <taxon>Bacteria</taxon>
        <taxon>Bacillati</taxon>
        <taxon>Actinomycetota</taxon>
        <taxon>Actinomycetes</taxon>
        <taxon>Micrococcales</taxon>
        <taxon>Microbacteriaceae</taxon>
        <taxon>Paramicrobacterium</taxon>
    </lineage>
</organism>
<comment type="similarity">
    <text evidence="2">Belongs to the TacA antitoxin family.</text>
</comment>
<evidence type="ECO:0000256" key="1">
    <source>
        <dbReference type="ARBA" id="ARBA00022649"/>
    </source>
</evidence>
<keyword evidence="1" id="KW-1277">Toxin-antitoxin system</keyword>
<dbReference type="InterPro" id="IPR010985">
    <property type="entry name" value="Ribbon_hlx_hlx"/>
</dbReference>
<comment type="caution">
    <text evidence="3">The sequence shown here is derived from an EMBL/GenBank/DDBJ whole genome shotgun (WGS) entry which is preliminary data.</text>
</comment>
<protein>
    <submittedName>
        <fullName evidence="3">Uncharacterized protein (DUF1778 family)</fullName>
    </submittedName>
</protein>
<reference evidence="3 4" key="1">
    <citation type="submission" date="2017-10" db="EMBL/GenBank/DDBJ databases">
        <title>Sequencing the genomes of 1000 actinobacteria strains.</title>
        <authorList>
            <person name="Klenk H.-P."/>
        </authorList>
    </citation>
    <scope>NUCLEOTIDE SEQUENCE [LARGE SCALE GENOMIC DNA]</scope>
    <source>
        <strain evidence="3 4">DSM 21798</strain>
    </source>
</reference>
<proteinExistence type="inferred from homology"/>
<dbReference type="Pfam" id="PF08681">
    <property type="entry name" value="TacA1"/>
    <property type="match status" value="1"/>
</dbReference>
<dbReference type="AlphaFoldDB" id="A0A2A9DSP1"/>
<dbReference type="RefSeq" id="WP_098406341.1">
    <property type="nucleotide sequence ID" value="NZ_PDJE01000001.1"/>
</dbReference>
<accession>A0A2A9DSP1</accession>
<dbReference type="Proteomes" id="UP000221369">
    <property type="component" value="Unassembled WGS sequence"/>
</dbReference>
<evidence type="ECO:0000256" key="2">
    <source>
        <dbReference type="ARBA" id="ARBA00049988"/>
    </source>
</evidence>
<dbReference type="PANTHER" id="PTHR35401">
    <property type="entry name" value="COPG FAMILY HELIX-TURN-HELIX PROTEIN-RELATED-RELATED"/>
    <property type="match status" value="1"/>
</dbReference>
<gene>
    <name evidence="3" type="ORF">ATJ78_0722</name>
</gene>
<name>A0A2A9DSP1_9MICO</name>
<dbReference type="Gene3D" id="1.20.5.780">
    <property type="entry name" value="Single helix bin"/>
    <property type="match status" value="1"/>
</dbReference>
<dbReference type="GO" id="GO:0006355">
    <property type="term" value="P:regulation of DNA-templated transcription"/>
    <property type="evidence" value="ECO:0007669"/>
    <property type="project" value="InterPro"/>
</dbReference>